<evidence type="ECO:0000313" key="3">
    <source>
        <dbReference type="Proteomes" id="UP000307510"/>
    </source>
</evidence>
<accession>A0A5R8ZQ92</accession>
<dbReference type="RefSeq" id="WP_138217163.1">
    <property type="nucleotide sequence ID" value="NZ_VASG01000014.1"/>
</dbReference>
<name>A0A5R8ZQ92_PSENT</name>
<proteinExistence type="predicted"/>
<comment type="caution">
    <text evidence="2">The sequence shown here is derived from an EMBL/GenBank/DDBJ whole genome shotgun (WGS) entry which is preliminary data.</text>
</comment>
<protein>
    <recommendedName>
        <fullName evidence="4">DUF4148 domain-containing protein</fullName>
    </recommendedName>
</protein>
<feature type="signal peptide" evidence="1">
    <location>
        <begin position="1"/>
        <end position="20"/>
    </location>
</feature>
<evidence type="ECO:0008006" key="4">
    <source>
        <dbReference type="Google" id="ProtNLM"/>
    </source>
</evidence>
<organism evidence="2 3">
    <name type="scientific">Pseudomonas nitroreducens</name>
    <dbReference type="NCBI Taxonomy" id="46680"/>
    <lineage>
        <taxon>Bacteria</taxon>
        <taxon>Pseudomonadati</taxon>
        <taxon>Pseudomonadota</taxon>
        <taxon>Gammaproteobacteria</taxon>
        <taxon>Pseudomonadales</taxon>
        <taxon>Pseudomonadaceae</taxon>
        <taxon>Pseudomonas</taxon>
    </lineage>
</organism>
<reference evidence="2 3" key="1">
    <citation type="submission" date="2019-05" db="EMBL/GenBank/DDBJ databases">
        <authorList>
            <person name="Moore K."/>
            <person name="O'Neill P."/>
            <person name="Farbos A."/>
            <person name="Studholme D.J."/>
        </authorList>
    </citation>
    <scope>NUCLEOTIDE SEQUENCE [LARGE SCALE GENOMIC DNA]</scope>
    <source>
        <strain evidence="2 3">DSM 9128</strain>
    </source>
</reference>
<dbReference type="EMBL" id="VASG01000014">
    <property type="protein sequence ID" value="TLP68224.1"/>
    <property type="molecule type" value="Genomic_DNA"/>
</dbReference>
<evidence type="ECO:0000313" key="2">
    <source>
        <dbReference type="EMBL" id="TLP68224.1"/>
    </source>
</evidence>
<dbReference type="AlphaFoldDB" id="A0A5R8ZQ92"/>
<keyword evidence="1" id="KW-0732">Signal</keyword>
<feature type="chain" id="PRO_5024343411" description="DUF4148 domain-containing protein" evidence="1">
    <location>
        <begin position="21"/>
        <end position="99"/>
    </location>
</feature>
<gene>
    <name evidence="2" type="ORF">FEA48_30695</name>
</gene>
<reference evidence="3" key="2">
    <citation type="submission" date="2019-06" db="EMBL/GenBank/DDBJ databases">
        <title>AzeR, a transcriptional regulator that responds to azelaic acid in Pseudomonas nitroreducens.</title>
        <authorList>
            <person name="Bez C."/>
            <person name="Javvadi S.G."/>
            <person name="Bertani I."/>
            <person name="Devescovi G."/>
            <person name="Studholme D.J."/>
            <person name="Geller A."/>
            <person name="Levy A."/>
            <person name="Venturi V."/>
        </authorList>
    </citation>
    <scope>NUCLEOTIDE SEQUENCE [LARGE SCALE GENOMIC DNA]</scope>
    <source>
        <strain evidence="3">DSM 9128</strain>
    </source>
</reference>
<dbReference type="Proteomes" id="UP000307510">
    <property type="component" value="Unassembled WGS sequence"/>
</dbReference>
<sequence length="99" mass="10810">MKRFLIGVVLALAYCGVSAAADDLQHGQLQNAVYVLPTQAKDVPQILTENQVTEAVQTHEKLMPATLAKRIRSDMRVAGAGLVFDSVVSTVERSRTQWS</sequence>
<evidence type="ECO:0000256" key="1">
    <source>
        <dbReference type="SAM" id="SignalP"/>
    </source>
</evidence>